<reference evidence="2" key="1">
    <citation type="submission" date="2020-01" db="EMBL/GenBank/DDBJ databases">
        <authorList>
            <person name="Rat A."/>
        </authorList>
    </citation>
    <scope>NUCLEOTIDE SEQUENCE</scope>
    <source>
        <strain evidence="2">LMG 31161</strain>
    </source>
</reference>
<evidence type="ECO:0000313" key="2">
    <source>
        <dbReference type="EMBL" id="MBR0660204.1"/>
    </source>
</evidence>
<evidence type="ECO:0000313" key="5">
    <source>
        <dbReference type="Proteomes" id="UP001138708"/>
    </source>
</evidence>
<keyword evidence="1" id="KW-1133">Transmembrane helix</keyword>
<reference evidence="3 4" key="2">
    <citation type="submission" date="2020-02" db="EMBL/GenBank/DDBJ databases">
        <authorList>
            <person name="Sun Q."/>
            <person name="Inoue M."/>
        </authorList>
    </citation>
    <scope>NUCLEOTIDE SEQUENCE [LARGE SCALE GENOMIC DNA]</scope>
    <source>
        <strain evidence="3 4">KCTC 22478</strain>
    </source>
</reference>
<name>A0A9X9WIP4_9PROT</name>
<dbReference type="Proteomes" id="UP000746741">
    <property type="component" value="Unassembled WGS sequence"/>
</dbReference>
<reference evidence="2" key="3">
    <citation type="journal article" date="2021" name="Syst. Appl. Microbiol.">
        <title>Roseomonas hellenica sp. nov., isolated from roots of wild-growing Alkanna tinctoria.</title>
        <authorList>
            <person name="Rat A."/>
            <person name="Naranjo H.D."/>
            <person name="Lebbe L."/>
            <person name="Cnockaert M."/>
            <person name="Krigas N."/>
            <person name="Grigoriadou K."/>
            <person name="Maloupa E."/>
            <person name="Willems A."/>
        </authorList>
    </citation>
    <scope>NUCLEOTIDE SEQUENCE</scope>
    <source>
        <strain evidence="2">LMG 31161</strain>
    </source>
</reference>
<comment type="caution">
    <text evidence="2">The sequence shown here is derived from an EMBL/GenBank/DDBJ whole genome shotgun (WGS) entry which is preliminary data.</text>
</comment>
<feature type="transmembrane region" description="Helical" evidence="1">
    <location>
        <begin position="137"/>
        <end position="158"/>
    </location>
</feature>
<accession>A0A9X9WIP4</accession>
<gene>
    <name evidence="3" type="ORF">GWK15_07190</name>
    <name evidence="2" type="ORF">GXW75_13165</name>
</gene>
<evidence type="ECO:0000313" key="4">
    <source>
        <dbReference type="Proteomes" id="UP000746741"/>
    </source>
</evidence>
<protein>
    <submittedName>
        <fullName evidence="2">Uncharacterized protein</fullName>
    </submittedName>
</protein>
<keyword evidence="1" id="KW-0812">Transmembrane</keyword>
<dbReference type="Proteomes" id="UP001138708">
    <property type="component" value="Unassembled WGS sequence"/>
</dbReference>
<dbReference type="AlphaFoldDB" id="A0A9X9WIP4"/>
<evidence type="ECO:0000313" key="3">
    <source>
        <dbReference type="EMBL" id="NKE16721.1"/>
    </source>
</evidence>
<keyword evidence="4" id="KW-1185">Reference proteome</keyword>
<dbReference type="EMBL" id="JAAEDK010000027">
    <property type="protein sequence ID" value="MBR0660204.1"/>
    <property type="molecule type" value="Genomic_DNA"/>
</dbReference>
<dbReference type="EMBL" id="JAAVUP010000002">
    <property type="protein sequence ID" value="NKE16721.1"/>
    <property type="molecule type" value="Genomic_DNA"/>
</dbReference>
<dbReference type="RefSeq" id="WP_168040597.1">
    <property type="nucleotide sequence ID" value="NZ_JAAEDK010000027.1"/>
</dbReference>
<sequence length="360" mass="39455">MSESARTFVVTNEDEAFALLERLLAEEPHVAALEGPPRIDLKGWPKIEIYLPETPVEGSISPTMMAAFIELQTSVYRAYMLLNAETGDLRSLTRAEREHLEFRVVVTKGSSEYSAALGKVIENIGASVVAKMSSTEILIAILGVALICGGVTALRAWLTSRVDLRKVELEERKVDAEKGERTAFLDAQRALLEHNIKQTAILAQAVSRVPILGDVEAAVDSARQQMVKAIGDEEGGTVQGVKISPDLASEVTAQRRQQGTPITFTGIYRVSKVDTTVQDGFRVTFTDVENDREVTATLQDALISGDHRSAIQEAEWSKRPIKVRLSARLLRSRYVDAVVLNVEPLPLPPIDARSGLVDLE</sequence>
<evidence type="ECO:0000256" key="1">
    <source>
        <dbReference type="SAM" id="Phobius"/>
    </source>
</evidence>
<organism evidence="2 5">
    <name type="scientific">Neoroseomonas oryzicola</name>
    <dbReference type="NCBI Taxonomy" id="535904"/>
    <lineage>
        <taxon>Bacteria</taxon>
        <taxon>Pseudomonadati</taxon>
        <taxon>Pseudomonadota</taxon>
        <taxon>Alphaproteobacteria</taxon>
        <taxon>Acetobacterales</taxon>
        <taxon>Acetobacteraceae</taxon>
        <taxon>Neoroseomonas</taxon>
    </lineage>
</organism>
<proteinExistence type="predicted"/>
<keyword evidence="1" id="KW-0472">Membrane</keyword>